<organism evidence="3 4">
    <name type="scientific">Nocardioides hwasunensis</name>
    <dbReference type="NCBI Taxonomy" id="397258"/>
    <lineage>
        <taxon>Bacteria</taxon>
        <taxon>Bacillati</taxon>
        <taxon>Actinomycetota</taxon>
        <taxon>Actinomycetes</taxon>
        <taxon>Propionibacteriales</taxon>
        <taxon>Nocardioidaceae</taxon>
        <taxon>Nocardioides</taxon>
    </lineage>
</organism>
<feature type="compositionally biased region" description="Polar residues" evidence="1">
    <location>
        <begin position="1"/>
        <end position="10"/>
    </location>
</feature>
<dbReference type="Proteomes" id="UP000649289">
    <property type="component" value="Unassembled WGS sequence"/>
</dbReference>
<name>A0ABR8MME0_9ACTN</name>
<accession>A0ABR8MME0</accession>
<evidence type="ECO:0000256" key="2">
    <source>
        <dbReference type="SAM" id="Phobius"/>
    </source>
</evidence>
<feature type="region of interest" description="Disordered" evidence="1">
    <location>
        <begin position="1"/>
        <end position="33"/>
    </location>
</feature>
<evidence type="ECO:0000256" key="1">
    <source>
        <dbReference type="SAM" id="MobiDB-lite"/>
    </source>
</evidence>
<keyword evidence="2" id="KW-0472">Membrane</keyword>
<keyword evidence="4" id="KW-1185">Reference proteome</keyword>
<keyword evidence="2" id="KW-1133">Transmembrane helix</keyword>
<evidence type="ECO:0008006" key="5">
    <source>
        <dbReference type="Google" id="ProtNLM"/>
    </source>
</evidence>
<reference evidence="3 4" key="1">
    <citation type="submission" date="2020-09" db="EMBL/GenBank/DDBJ databases">
        <title>novel species in genus Nocardioides.</title>
        <authorList>
            <person name="Zhang G."/>
        </authorList>
    </citation>
    <scope>NUCLEOTIDE SEQUENCE [LARGE SCALE GENOMIC DNA]</scope>
    <source>
        <strain evidence="3 4">19197</strain>
    </source>
</reference>
<keyword evidence="2" id="KW-0812">Transmembrane</keyword>
<evidence type="ECO:0000313" key="4">
    <source>
        <dbReference type="Proteomes" id="UP000649289"/>
    </source>
</evidence>
<dbReference type="RefSeq" id="WP_191199563.1">
    <property type="nucleotide sequence ID" value="NZ_BAAAPA010000005.1"/>
</dbReference>
<feature type="transmembrane region" description="Helical" evidence="2">
    <location>
        <begin position="45"/>
        <end position="67"/>
    </location>
</feature>
<gene>
    <name evidence="3" type="ORF">IEZ25_11520</name>
</gene>
<evidence type="ECO:0000313" key="3">
    <source>
        <dbReference type="EMBL" id="MBD3915244.1"/>
    </source>
</evidence>
<dbReference type="EMBL" id="JACXYY010000004">
    <property type="protein sequence ID" value="MBD3915244.1"/>
    <property type="molecule type" value="Genomic_DNA"/>
</dbReference>
<protein>
    <recommendedName>
        <fullName evidence="5">Cell envelope-related transcriptional attenuator domain-containing protein</fullName>
    </recommendedName>
</protein>
<comment type="caution">
    <text evidence="3">The sequence shown here is derived from an EMBL/GenBank/DDBJ whole genome shotgun (WGS) entry which is preliminary data.</text>
</comment>
<proteinExistence type="predicted"/>
<sequence>MSTSSTNRAGTTGPGTVHVPAPRRSWDPPAAPAPVVRRRRPVRRILGVLLALGLLVVVLGAVTNVVMVSRLERIEGAFTGLRDRPPASPGRTFLMVGTRPGTAGQDVPWLAGRQSVEAVMLVDIPPDGLSARVETLPLSSGVAPVAASMPPSATVAAAEAWSGRRVDHLIAIDWNTFVQLAGANGVDAAYAYGSGPRAQQDYLRQVMEATLHQEMRKRPLDLYRALSTTVDGTAVDDGWSIVDLDRLLLELRDLRSLDITYAMARPG</sequence>